<dbReference type="PANTHER" id="PTHR43156:SF2">
    <property type="entry name" value="STAGE II SPORULATION PROTEIN E"/>
    <property type="match status" value="1"/>
</dbReference>
<keyword evidence="3" id="KW-1133">Transmembrane helix</keyword>
<evidence type="ECO:0000256" key="1">
    <source>
        <dbReference type="ARBA" id="ARBA00022801"/>
    </source>
</evidence>
<feature type="transmembrane region" description="Helical" evidence="3">
    <location>
        <begin position="86"/>
        <end position="107"/>
    </location>
</feature>
<dbReference type="SMART" id="SM00331">
    <property type="entry name" value="PP2C_SIG"/>
    <property type="match status" value="1"/>
</dbReference>
<feature type="compositionally biased region" description="Gly residues" evidence="2">
    <location>
        <begin position="1"/>
        <end position="11"/>
    </location>
</feature>
<proteinExistence type="predicted"/>
<dbReference type="AlphaFoldDB" id="A0A1D8FZH4"/>
<feature type="compositionally biased region" description="Low complexity" evidence="2">
    <location>
        <begin position="14"/>
        <end position="24"/>
    </location>
</feature>
<reference evidence="5 6" key="1">
    <citation type="submission" date="2016-09" db="EMBL/GenBank/DDBJ databases">
        <title>Streptomyces rubrolavendulae MJM4426 Genome sequencing and assembly.</title>
        <authorList>
            <person name="Kim J.-G."/>
        </authorList>
    </citation>
    <scope>NUCLEOTIDE SEQUENCE [LARGE SCALE GENOMIC DNA]</scope>
    <source>
        <strain evidence="5 6">MJM4426</strain>
    </source>
</reference>
<gene>
    <name evidence="5" type="ORF">A4G23_01405</name>
</gene>
<dbReference type="EMBL" id="CP017316">
    <property type="protein sequence ID" value="AOT58592.1"/>
    <property type="molecule type" value="Genomic_DNA"/>
</dbReference>
<evidence type="ECO:0000313" key="5">
    <source>
        <dbReference type="EMBL" id="AOT58592.1"/>
    </source>
</evidence>
<evidence type="ECO:0000256" key="2">
    <source>
        <dbReference type="SAM" id="MobiDB-lite"/>
    </source>
</evidence>
<name>A0A1D8FZH4_9ACTN</name>
<dbReference type="PATRIC" id="fig|285473.5.peg.1463"/>
<evidence type="ECO:0000259" key="4">
    <source>
        <dbReference type="SMART" id="SM00331"/>
    </source>
</evidence>
<dbReference type="PANTHER" id="PTHR43156">
    <property type="entry name" value="STAGE II SPORULATION PROTEIN E-RELATED"/>
    <property type="match status" value="1"/>
</dbReference>
<dbReference type="InterPro" id="IPR036457">
    <property type="entry name" value="PPM-type-like_dom_sf"/>
</dbReference>
<dbReference type="Pfam" id="PF07228">
    <property type="entry name" value="SpoIIE"/>
    <property type="match status" value="2"/>
</dbReference>
<dbReference type="Proteomes" id="UP000095349">
    <property type="component" value="Chromosome"/>
</dbReference>
<feature type="region of interest" description="Disordered" evidence="2">
    <location>
        <begin position="268"/>
        <end position="376"/>
    </location>
</feature>
<dbReference type="Gene3D" id="3.60.40.10">
    <property type="entry name" value="PPM-type phosphatase domain"/>
    <property type="match status" value="2"/>
</dbReference>
<keyword evidence="3" id="KW-0812">Transmembrane</keyword>
<feature type="transmembrane region" description="Helical" evidence="3">
    <location>
        <begin position="119"/>
        <end position="137"/>
    </location>
</feature>
<feature type="region of interest" description="Disordered" evidence="2">
    <location>
        <begin position="1"/>
        <end position="24"/>
    </location>
</feature>
<dbReference type="InterPro" id="IPR001932">
    <property type="entry name" value="PPM-type_phosphatase-like_dom"/>
</dbReference>
<sequence length="489" mass="48767">MRVTRSGGGRPGRARAAVPGGRAAGGARRLKAMDRVPRELPGARAPHWLRALPWALLVVVETAQFLTPETVQLGFVFAVLPMLASLAYGMAGTLLVSTAIMLLLALPEARAEHISSGDLLALGLIGAVSTLLAWVRGRRNAQLVTVRTVAEAAQYAVLPPLPPRVGPVRCGALYQAAVHTALVGGDLYDVQPGPYGVRAVVADVKGHGLGAVSTVAALLGAFREAVLDEPELAGVAARMDRRLVVDAARREDEELFATALLLEFPTRGGGGRGAAEGAEPLAGTGGGPGGAGAEALAGTGGGPGGAGAEAGRGAEAGGADVVGGPGGAGAEAGRGAEAGGADVVGGPGGAGAGAEAGGPGGGGPRPDGGPPVEARLLSCGHPPPFVVGRAGAREVAMESGPPLGLGLTRSAAPEPLTVALEPSCVLLAYTDGVTEARDASGRFYPLGERVRPEREPVALVRAVWRDLSAYTGEIADDVALLALRVDPGE</sequence>
<organism evidence="5 6">
    <name type="scientific">Streptomyces rubrolavendulae</name>
    <dbReference type="NCBI Taxonomy" id="285473"/>
    <lineage>
        <taxon>Bacteria</taxon>
        <taxon>Bacillati</taxon>
        <taxon>Actinomycetota</taxon>
        <taxon>Actinomycetes</taxon>
        <taxon>Kitasatosporales</taxon>
        <taxon>Streptomycetaceae</taxon>
        <taxon>Streptomyces</taxon>
    </lineage>
</organism>
<evidence type="ECO:0000313" key="6">
    <source>
        <dbReference type="Proteomes" id="UP000095349"/>
    </source>
</evidence>
<protein>
    <submittedName>
        <fullName evidence="5">Stage II sporulation protein E (SpoIIE)</fullName>
    </submittedName>
</protein>
<dbReference type="KEGG" id="srn:A4G23_01405"/>
<dbReference type="InterPro" id="IPR052016">
    <property type="entry name" value="Bact_Sigma-Reg"/>
</dbReference>
<keyword evidence="3" id="KW-0472">Membrane</keyword>
<dbReference type="GO" id="GO:0016791">
    <property type="term" value="F:phosphatase activity"/>
    <property type="evidence" value="ECO:0007669"/>
    <property type="project" value="TreeGrafter"/>
</dbReference>
<evidence type="ECO:0000256" key="3">
    <source>
        <dbReference type="SAM" id="Phobius"/>
    </source>
</evidence>
<keyword evidence="1" id="KW-0378">Hydrolase</keyword>
<keyword evidence="6" id="KW-1185">Reference proteome</keyword>
<dbReference type="STRING" id="285473.A4G23_01405"/>
<accession>A0A1D8FZH4</accession>
<feature type="domain" description="PPM-type phosphatase" evidence="4">
    <location>
        <begin position="168"/>
        <end position="485"/>
    </location>
</feature>
<feature type="compositionally biased region" description="Gly residues" evidence="2">
    <location>
        <begin position="283"/>
        <end position="366"/>
    </location>
</feature>